<dbReference type="EMBL" id="CAJOBA010117183">
    <property type="protein sequence ID" value="CAF4570472.1"/>
    <property type="molecule type" value="Genomic_DNA"/>
</dbReference>
<accession>A0A8S2YN71</accession>
<name>A0A8S2YN71_9BILA</name>
<dbReference type="Proteomes" id="UP000682733">
    <property type="component" value="Unassembled WGS sequence"/>
</dbReference>
<protein>
    <submittedName>
        <fullName evidence="1">Uncharacterized protein</fullName>
    </submittedName>
</protein>
<proteinExistence type="predicted"/>
<reference evidence="1" key="1">
    <citation type="submission" date="2021-02" db="EMBL/GenBank/DDBJ databases">
        <authorList>
            <person name="Nowell W R."/>
        </authorList>
    </citation>
    <scope>NUCLEOTIDE SEQUENCE</scope>
</reference>
<feature type="non-terminal residue" evidence="1">
    <location>
        <position position="1"/>
    </location>
</feature>
<comment type="caution">
    <text evidence="1">The sequence shown here is derived from an EMBL/GenBank/DDBJ whole genome shotgun (WGS) entry which is preliminary data.</text>
</comment>
<sequence length="95" mass="10486">SYRDLSTNVTYELAEAINEGLVYATIIETKEDTEMMTSSLQEIVKKFIVISVAVDSESTEKIGGLEAQAVGILNYAQGVYHDRKYGIKIPLGKIL</sequence>
<organism evidence="1 2">
    <name type="scientific">Didymodactylos carnosus</name>
    <dbReference type="NCBI Taxonomy" id="1234261"/>
    <lineage>
        <taxon>Eukaryota</taxon>
        <taxon>Metazoa</taxon>
        <taxon>Spiralia</taxon>
        <taxon>Gnathifera</taxon>
        <taxon>Rotifera</taxon>
        <taxon>Eurotatoria</taxon>
        <taxon>Bdelloidea</taxon>
        <taxon>Philodinida</taxon>
        <taxon>Philodinidae</taxon>
        <taxon>Didymodactylos</taxon>
    </lineage>
</organism>
<gene>
    <name evidence="1" type="ORF">TMI583_LOCUS50152</name>
</gene>
<evidence type="ECO:0000313" key="2">
    <source>
        <dbReference type="Proteomes" id="UP000682733"/>
    </source>
</evidence>
<dbReference type="AlphaFoldDB" id="A0A8S2YN71"/>
<evidence type="ECO:0000313" key="1">
    <source>
        <dbReference type="EMBL" id="CAF4570472.1"/>
    </source>
</evidence>